<evidence type="ECO:0000313" key="6">
    <source>
        <dbReference type="Proteomes" id="UP000291469"/>
    </source>
</evidence>
<protein>
    <submittedName>
        <fullName evidence="5">LuxR family transcriptional regulator</fullName>
    </submittedName>
</protein>
<dbReference type="Pfam" id="PF00196">
    <property type="entry name" value="GerE"/>
    <property type="match status" value="1"/>
</dbReference>
<dbReference type="GO" id="GO:0003677">
    <property type="term" value="F:DNA binding"/>
    <property type="evidence" value="ECO:0007669"/>
    <property type="project" value="UniProtKB-KW"/>
</dbReference>
<dbReference type="InterPro" id="IPR029016">
    <property type="entry name" value="GAF-like_dom_sf"/>
</dbReference>
<evidence type="ECO:0000313" key="5">
    <source>
        <dbReference type="EMBL" id="QBI19967.1"/>
    </source>
</evidence>
<sequence length="396" mass="42555">MADLGQRFRLRTSRKSASHDRSGCAMAARTTSFAARDRVRNEIGEVCRSGTGPGPLLHGVLDRLRTQVGFDAVFISATDPSTMLFSQAGIVEGIPSAMCAPWLDNEFAADDFNKYADLHRTHSGPSTLQRATFGRPARSARHRELNTAYGFGPELRATFSVDGECWGALNLLRAENAADFDDADLDLVGSVSEFVAKGLRRIVLAVDVDGEPHAEPGVILLDGDGSVVSMTEHAALYLAELAHPEVQQAGMTLPGEAYVVGARARARASGVPGPSPVARTRARNGQWLTLRADCSRNVSGAVVSTAIVIEPSRTSEMLPLFVAAHGLSSREQAVLAELVKGATTAETATALHISPHTVRDHVKSLHEKVGVRSRAELISQLYRLHYAPGFEVQHHI</sequence>
<reference evidence="5 6" key="1">
    <citation type="submission" date="2019-01" db="EMBL/GenBank/DDBJ databases">
        <title>Egibacter rhizosphaerae EGI 80759T.</title>
        <authorList>
            <person name="Chen D.-D."/>
            <person name="Tian Y."/>
            <person name="Jiao J.-Y."/>
            <person name="Zhang X.-T."/>
            <person name="Zhang Y.-G."/>
            <person name="Zhang Y."/>
            <person name="Xiao M."/>
            <person name="Shu W.-S."/>
            <person name="Li W.-J."/>
        </authorList>
    </citation>
    <scope>NUCLEOTIDE SEQUENCE [LARGE SCALE GENOMIC DNA]</scope>
    <source>
        <strain evidence="5 6">EGI 80759</strain>
    </source>
</reference>
<keyword evidence="2" id="KW-0238">DNA-binding</keyword>
<dbReference type="EMBL" id="CP036402">
    <property type="protein sequence ID" value="QBI19967.1"/>
    <property type="molecule type" value="Genomic_DNA"/>
</dbReference>
<gene>
    <name evidence="5" type="ORF">ER308_10615</name>
</gene>
<keyword evidence="6" id="KW-1185">Reference proteome</keyword>
<feature type="domain" description="HTH luxR-type" evidence="4">
    <location>
        <begin position="320"/>
        <end position="385"/>
    </location>
</feature>
<dbReference type="RefSeq" id="WP_131154964.1">
    <property type="nucleotide sequence ID" value="NZ_CP036402.1"/>
</dbReference>
<name>A0A411YFR9_9ACTN</name>
<accession>A0A411YFR9</accession>
<proteinExistence type="predicted"/>
<dbReference type="Proteomes" id="UP000291469">
    <property type="component" value="Chromosome"/>
</dbReference>
<dbReference type="OrthoDB" id="9815744at2"/>
<dbReference type="AlphaFoldDB" id="A0A411YFR9"/>
<dbReference type="SUPFAM" id="SSF46894">
    <property type="entry name" value="C-terminal effector domain of the bipartite response regulators"/>
    <property type="match status" value="1"/>
</dbReference>
<keyword evidence="3" id="KW-0804">Transcription</keyword>
<dbReference type="KEGG" id="erz:ER308_10615"/>
<dbReference type="PRINTS" id="PR00038">
    <property type="entry name" value="HTHLUXR"/>
</dbReference>
<dbReference type="Gene3D" id="1.10.10.10">
    <property type="entry name" value="Winged helix-like DNA-binding domain superfamily/Winged helix DNA-binding domain"/>
    <property type="match status" value="1"/>
</dbReference>
<dbReference type="PANTHER" id="PTHR44688">
    <property type="entry name" value="DNA-BINDING TRANSCRIPTIONAL ACTIVATOR DEVR_DOSR"/>
    <property type="match status" value="1"/>
</dbReference>
<organism evidence="5 6">
    <name type="scientific">Egibacter rhizosphaerae</name>
    <dbReference type="NCBI Taxonomy" id="1670831"/>
    <lineage>
        <taxon>Bacteria</taxon>
        <taxon>Bacillati</taxon>
        <taxon>Actinomycetota</taxon>
        <taxon>Nitriliruptoria</taxon>
        <taxon>Egibacterales</taxon>
        <taxon>Egibacteraceae</taxon>
        <taxon>Egibacter</taxon>
    </lineage>
</organism>
<dbReference type="InterPro" id="IPR016032">
    <property type="entry name" value="Sig_transdc_resp-reg_C-effctor"/>
</dbReference>
<evidence type="ECO:0000256" key="3">
    <source>
        <dbReference type="ARBA" id="ARBA00023163"/>
    </source>
</evidence>
<dbReference type="GO" id="GO:0006355">
    <property type="term" value="P:regulation of DNA-templated transcription"/>
    <property type="evidence" value="ECO:0007669"/>
    <property type="project" value="InterPro"/>
</dbReference>
<evidence type="ECO:0000259" key="4">
    <source>
        <dbReference type="PROSITE" id="PS50043"/>
    </source>
</evidence>
<evidence type="ECO:0000256" key="1">
    <source>
        <dbReference type="ARBA" id="ARBA00023015"/>
    </source>
</evidence>
<dbReference type="SUPFAM" id="SSF55781">
    <property type="entry name" value="GAF domain-like"/>
    <property type="match status" value="1"/>
</dbReference>
<dbReference type="PANTHER" id="PTHR44688:SF16">
    <property type="entry name" value="DNA-BINDING TRANSCRIPTIONAL ACTIVATOR DEVR_DOSR"/>
    <property type="match status" value="1"/>
</dbReference>
<dbReference type="PROSITE" id="PS50043">
    <property type="entry name" value="HTH_LUXR_2"/>
    <property type="match status" value="1"/>
</dbReference>
<dbReference type="InterPro" id="IPR000792">
    <property type="entry name" value="Tscrpt_reg_LuxR_C"/>
</dbReference>
<keyword evidence="1" id="KW-0805">Transcription regulation</keyword>
<dbReference type="SMART" id="SM00421">
    <property type="entry name" value="HTH_LUXR"/>
    <property type="match status" value="1"/>
</dbReference>
<dbReference type="InterPro" id="IPR036388">
    <property type="entry name" value="WH-like_DNA-bd_sf"/>
</dbReference>
<evidence type="ECO:0000256" key="2">
    <source>
        <dbReference type="ARBA" id="ARBA00023125"/>
    </source>
</evidence>
<dbReference type="Gene3D" id="3.30.450.40">
    <property type="match status" value="1"/>
</dbReference>